<dbReference type="EMBL" id="JARKIF010000142">
    <property type="protein sequence ID" value="KAJ7603486.1"/>
    <property type="molecule type" value="Genomic_DNA"/>
</dbReference>
<keyword evidence="3" id="KW-1185">Reference proteome</keyword>
<dbReference type="AlphaFoldDB" id="A0AAD7AY62"/>
<dbReference type="EMBL" id="JARKIF010000049">
    <property type="protein sequence ID" value="KAJ7607470.1"/>
    <property type="molecule type" value="Genomic_DNA"/>
</dbReference>
<dbReference type="Proteomes" id="UP001221142">
    <property type="component" value="Unassembled WGS sequence"/>
</dbReference>
<evidence type="ECO:0000313" key="2">
    <source>
        <dbReference type="EMBL" id="KAJ7607470.1"/>
    </source>
</evidence>
<protein>
    <submittedName>
        <fullName evidence="1">Uncharacterized protein</fullName>
    </submittedName>
</protein>
<sequence>MASVSDTPTLPRFTRLSPTDPFSTLHEFLWPATDRPPNPIQHGPECRGLAPYIQTYATNSEPSSRIRYIDLRKHPVLRVHALASLDTLIVRQEYVDFLAEVKVGYHFYVTGEHGIGKSVGASYLLLHLLACGQPVFFVPEPEAIYYFCDSGVQVFRGPNQGYMDSMTPIDAAVSKSWVLLDVDAVRHPKWYPRWWICLAVGLVYTALLDGRSEHHYTKQFVADTREMQPWSQEEMEALRTLEASRYVDT</sequence>
<proteinExistence type="predicted"/>
<organism evidence="1 3">
    <name type="scientific">Roridomyces roridus</name>
    <dbReference type="NCBI Taxonomy" id="1738132"/>
    <lineage>
        <taxon>Eukaryota</taxon>
        <taxon>Fungi</taxon>
        <taxon>Dikarya</taxon>
        <taxon>Basidiomycota</taxon>
        <taxon>Agaricomycotina</taxon>
        <taxon>Agaricomycetes</taxon>
        <taxon>Agaricomycetidae</taxon>
        <taxon>Agaricales</taxon>
        <taxon>Marasmiineae</taxon>
        <taxon>Mycenaceae</taxon>
        <taxon>Roridomyces</taxon>
    </lineage>
</organism>
<reference evidence="1" key="1">
    <citation type="submission" date="2023-03" db="EMBL/GenBank/DDBJ databases">
        <title>Massive genome expansion in bonnet fungi (Mycena s.s.) driven by repeated elements and novel gene families across ecological guilds.</title>
        <authorList>
            <consortium name="Lawrence Berkeley National Laboratory"/>
            <person name="Harder C.B."/>
            <person name="Miyauchi S."/>
            <person name="Viragh M."/>
            <person name="Kuo A."/>
            <person name="Thoen E."/>
            <person name="Andreopoulos B."/>
            <person name="Lu D."/>
            <person name="Skrede I."/>
            <person name="Drula E."/>
            <person name="Henrissat B."/>
            <person name="Morin E."/>
            <person name="Kohler A."/>
            <person name="Barry K."/>
            <person name="LaButti K."/>
            <person name="Morin E."/>
            <person name="Salamov A."/>
            <person name="Lipzen A."/>
            <person name="Mereny Z."/>
            <person name="Hegedus B."/>
            <person name="Baldrian P."/>
            <person name="Stursova M."/>
            <person name="Weitz H."/>
            <person name="Taylor A."/>
            <person name="Grigoriev I.V."/>
            <person name="Nagy L.G."/>
            <person name="Martin F."/>
            <person name="Kauserud H."/>
        </authorList>
    </citation>
    <scope>NUCLEOTIDE SEQUENCE</scope>
    <source>
        <strain evidence="1">9284</strain>
    </source>
</reference>
<comment type="caution">
    <text evidence="1">The sequence shown here is derived from an EMBL/GenBank/DDBJ whole genome shotgun (WGS) entry which is preliminary data.</text>
</comment>
<name>A0AAD7AY62_9AGAR</name>
<evidence type="ECO:0000313" key="1">
    <source>
        <dbReference type="EMBL" id="KAJ7603486.1"/>
    </source>
</evidence>
<accession>A0AAD7AY62</accession>
<gene>
    <name evidence="2" type="ORF">FB45DRAFT_947722</name>
    <name evidence="1" type="ORF">FB45DRAFT_960647</name>
</gene>
<evidence type="ECO:0000313" key="3">
    <source>
        <dbReference type="Proteomes" id="UP001221142"/>
    </source>
</evidence>